<feature type="compositionally biased region" description="Basic and acidic residues" evidence="1">
    <location>
        <begin position="372"/>
        <end position="386"/>
    </location>
</feature>
<keyword evidence="2" id="KW-1133">Transmembrane helix</keyword>
<feature type="region of interest" description="Disordered" evidence="1">
    <location>
        <begin position="473"/>
        <end position="493"/>
    </location>
</feature>
<evidence type="ECO:0000313" key="5">
    <source>
        <dbReference type="RefSeq" id="XP_038854743.1"/>
    </source>
</evidence>
<protein>
    <submittedName>
        <fullName evidence="5">Mucin-3A-like</fullName>
    </submittedName>
</protein>
<reference evidence="5" key="1">
    <citation type="submission" date="2025-08" db="UniProtKB">
        <authorList>
            <consortium name="RefSeq"/>
        </authorList>
    </citation>
    <scope>IDENTIFICATION</scope>
    <source>
        <tissue evidence="5">White muscle</tissue>
    </source>
</reference>
<organism evidence="4 5">
    <name type="scientific">Salvelinus namaycush</name>
    <name type="common">Lake trout</name>
    <name type="synonym">Salmo namaycush</name>
    <dbReference type="NCBI Taxonomy" id="8040"/>
    <lineage>
        <taxon>Eukaryota</taxon>
        <taxon>Metazoa</taxon>
        <taxon>Chordata</taxon>
        <taxon>Craniata</taxon>
        <taxon>Vertebrata</taxon>
        <taxon>Euteleostomi</taxon>
        <taxon>Actinopterygii</taxon>
        <taxon>Neopterygii</taxon>
        <taxon>Teleostei</taxon>
        <taxon>Protacanthopterygii</taxon>
        <taxon>Salmoniformes</taxon>
        <taxon>Salmonidae</taxon>
        <taxon>Salmoninae</taxon>
        <taxon>Salvelinus</taxon>
    </lineage>
</organism>
<dbReference type="KEGG" id="snh:120051931"/>
<keyword evidence="2" id="KW-0812">Transmembrane</keyword>
<feature type="chain" id="PRO_5035787650" evidence="3">
    <location>
        <begin position="19"/>
        <end position="539"/>
    </location>
</feature>
<feature type="signal peptide" evidence="3">
    <location>
        <begin position="1"/>
        <end position="18"/>
    </location>
</feature>
<feature type="compositionally biased region" description="Basic and acidic residues" evidence="1">
    <location>
        <begin position="157"/>
        <end position="169"/>
    </location>
</feature>
<feature type="transmembrane region" description="Helical" evidence="2">
    <location>
        <begin position="400"/>
        <end position="425"/>
    </location>
</feature>
<proteinExistence type="predicted"/>
<keyword evidence="2" id="KW-0472">Membrane</keyword>
<dbReference type="Proteomes" id="UP000808372">
    <property type="component" value="Chromosome 8"/>
</dbReference>
<accession>A0A8U0R2R6</accession>
<evidence type="ECO:0000256" key="3">
    <source>
        <dbReference type="SAM" id="SignalP"/>
    </source>
</evidence>
<keyword evidence="4" id="KW-1185">Reference proteome</keyword>
<name>A0A8U0R2R6_SALNM</name>
<feature type="compositionally biased region" description="Polar residues" evidence="1">
    <location>
        <begin position="140"/>
        <end position="151"/>
    </location>
</feature>
<dbReference type="RefSeq" id="XP_038854743.1">
    <property type="nucleotide sequence ID" value="XM_038998815.1"/>
</dbReference>
<evidence type="ECO:0000256" key="2">
    <source>
        <dbReference type="SAM" id="Phobius"/>
    </source>
</evidence>
<feature type="region of interest" description="Disordered" evidence="1">
    <location>
        <begin position="127"/>
        <end position="176"/>
    </location>
</feature>
<feature type="region of interest" description="Disordered" evidence="1">
    <location>
        <begin position="314"/>
        <end position="336"/>
    </location>
</feature>
<keyword evidence="3" id="KW-0732">Signal</keyword>
<dbReference type="AlphaFoldDB" id="A0A8U0R2R6"/>
<feature type="compositionally biased region" description="Polar residues" evidence="1">
    <location>
        <begin position="222"/>
        <end position="234"/>
    </location>
</feature>
<sequence length="539" mass="59998">MMRLTLISLAMCLPHLLATLVFHSTTAASPSATETTAALDLSISTTTSDPLILPLSTTENHSGRTSGMFNTQVKKSASLAAVNNSGRTTQGRGILRTGTATYATTAVQKSNRHITAGDLRMETESHNHHETLPFSRHKASPTTDHPSTTSLPGEEGTEYHDSSTTETARELSTPNFIETGAADTINDSRLAKPHLDRSQAADQHTATQGLEIASGDYHTTQRDFFTNTPTSRVTGLNRGKQSKANSVTTTTTVSPTYTVTRPGFYEHMTVTYRAPGYKTQPDNTSQSMDNQDHTTATVSIPHADNRTTSYINANTFTDNDTDNDTNTLSYSNTTTSNNRNTTVLLKKKTHSFRHNRTISGYDKRLNNTTENTVHDRPECGEADERSPSLLPGSTRLVCFIVLWALGLTASLFLGLTVFLWVRLSVQRERERRARRGGEKVSGVDLENLWVDQMSSVEERVEFWYTNGSTMGREHKRRERGRERVKERGRREQGRQKGIECDNLWTQPKVTLENITDFWYANGRVIPEETTDQTLLETCV</sequence>
<evidence type="ECO:0000256" key="1">
    <source>
        <dbReference type="SAM" id="MobiDB-lite"/>
    </source>
</evidence>
<dbReference type="GeneID" id="120051931"/>
<feature type="compositionally biased region" description="Basic and acidic residues" evidence="1">
    <location>
        <begin position="479"/>
        <end position="493"/>
    </location>
</feature>
<feature type="region of interest" description="Disordered" evidence="1">
    <location>
        <begin position="221"/>
        <end position="249"/>
    </location>
</feature>
<feature type="region of interest" description="Disordered" evidence="1">
    <location>
        <begin position="367"/>
        <end position="386"/>
    </location>
</feature>
<evidence type="ECO:0000313" key="4">
    <source>
        <dbReference type="Proteomes" id="UP000808372"/>
    </source>
</evidence>
<gene>
    <name evidence="5" type="primary">LOC120051931</name>
</gene>